<dbReference type="InterPro" id="IPR011990">
    <property type="entry name" value="TPR-like_helical_dom_sf"/>
</dbReference>
<dbReference type="PANTHER" id="PTHR47447:SF24">
    <property type="entry name" value="PENTATRICOPEPTIDE REPEAT-CONTAINING PROTEIN"/>
    <property type="match status" value="1"/>
</dbReference>
<evidence type="ECO:0000313" key="4">
    <source>
        <dbReference type="Proteomes" id="UP000189580"/>
    </source>
</evidence>
<dbReference type="Gene3D" id="1.25.40.10">
    <property type="entry name" value="Tetratricopeptide repeat domain"/>
    <property type="match status" value="1"/>
</dbReference>
<name>A0A161HM70_9ASCO</name>
<dbReference type="PANTHER" id="PTHR47447">
    <property type="entry name" value="OS03G0856100 PROTEIN"/>
    <property type="match status" value="1"/>
</dbReference>
<organism evidence="3 4">
    <name type="scientific">Sugiyamaella lignohabitans</name>
    <dbReference type="NCBI Taxonomy" id="796027"/>
    <lineage>
        <taxon>Eukaryota</taxon>
        <taxon>Fungi</taxon>
        <taxon>Dikarya</taxon>
        <taxon>Ascomycota</taxon>
        <taxon>Saccharomycotina</taxon>
        <taxon>Dipodascomycetes</taxon>
        <taxon>Dipodascales</taxon>
        <taxon>Trichomonascaceae</taxon>
        <taxon>Sugiyamaella</taxon>
    </lineage>
</organism>
<reference evidence="3 4" key="1">
    <citation type="submission" date="2016-02" db="EMBL/GenBank/DDBJ databases">
        <title>Complete genome sequence and transcriptome regulation of the pentose utilising yeast Sugiyamaella lignohabitans.</title>
        <authorList>
            <person name="Bellasio M."/>
            <person name="Peymann A."/>
            <person name="Valli M."/>
            <person name="Sipitzky M."/>
            <person name="Graf A."/>
            <person name="Sauer M."/>
            <person name="Marx H."/>
            <person name="Mattanovich D."/>
        </authorList>
    </citation>
    <scope>NUCLEOTIDE SEQUENCE [LARGE SCALE GENOMIC DNA]</scope>
    <source>
        <strain evidence="3 4">CBS 10342</strain>
    </source>
</reference>
<evidence type="ECO:0000313" key="3">
    <source>
        <dbReference type="EMBL" id="ANB14687.1"/>
    </source>
</evidence>
<accession>A0A161HM70</accession>
<feature type="region of interest" description="Disordered" evidence="2">
    <location>
        <begin position="19"/>
        <end position="48"/>
    </location>
</feature>
<protein>
    <submittedName>
        <fullName evidence="3">Sov1p</fullName>
    </submittedName>
</protein>
<dbReference type="RefSeq" id="XP_018737164.1">
    <property type="nucleotide sequence ID" value="XM_018879229.1"/>
</dbReference>
<dbReference type="Proteomes" id="UP000189580">
    <property type="component" value="Chromosome b"/>
</dbReference>
<gene>
    <name evidence="3" type="primary">SOV1</name>
    <name evidence="3" type="ORF">AWJ20_2292</name>
</gene>
<proteinExistence type="predicted"/>
<dbReference type="AlphaFoldDB" id="A0A161HM70"/>
<evidence type="ECO:0000256" key="2">
    <source>
        <dbReference type="SAM" id="MobiDB-lite"/>
    </source>
</evidence>
<evidence type="ECO:0000256" key="1">
    <source>
        <dbReference type="ARBA" id="ARBA00022737"/>
    </source>
</evidence>
<dbReference type="KEGG" id="slb:AWJ20_2292"/>
<keyword evidence="1" id="KW-0677">Repeat</keyword>
<dbReference type="EMBL" id="CP014503">
    <property type="protein sequence ID" value="ANB14687.1"/>
    <property type="molecule type" value="Genomic_DNA"/>
</dbReference>
<dbReference type="GeneID" id="30034187"/>
<dbReference type="OrthoDB" id="185373at2759"/>
<keyword evidence="4" id="KW-1185">Reference proteome</keyword>
<sequence>MFKQSSPRLARHLTRRSLLKRGAPLARTERRRLRASEREPSTVQPADGSFNIDQLLEALPKLPAHQQDVVRSLLNNQGPAKVDKLLKESYHMVGSKQGPTEQRKISAGGRINLRNKLIYDPETSLETLQEYFPLVLQNPTAFDKLFWKSVVQFYKITRAQGAKVSEESPPPYQFFGELFEVAKLQTNTRIRYSCIKIVGDILYSYNTVRMDPFNEVEYMDSLSYFGNSYRAIQIWKSRRTKKDVEGSLYWLEVGILYHQQAKLLAKAEGLAEEMIQEFGYMQPRVIIGFINSYGPTGNSQLIDKWVNQLTRVIELNNFKLANEKLSEEAEDRIDAERASALFNQIKAPSASDLEKVVALLLKNQLWSQTAVLIEYMEKCGMKNSAHRMLQVLDSTTRRLVNEVNTPKTLIPKQFRRSRRLAAPETNRQLMVVISKIISVYPEVLEYPKFYEAWLRGLTGLELYDNAITVLEAMIDRGIKPTPQHIMSLTRSLLGKNKIEIALELLARLEESSSEFSPAPTSSLYGLFISYGARRSDHELVSGIITRMYSQGLDQSPQTFNALLFYYYRHKDFDSLFKLLERVKGLKGFDLSHANYRSIWMILRDYYNLFSLKALAVNGQTMPPNIRELFIQMVQSGNFRLSMNVFEYVLQTFLLAGDYEGAVAILCFMDTITNIKIPGVITVSVLQLASKIHQKTTYAFSRPSRNELIVEPGYEAETAFSWEMVANKVCETLEIDGQSTISAAKLFVEKIEAPNEYNRLSAADGS</sequence>